<name>V6LWM5_9EUKA</name>
<sequence>MNTISFCIYQFLQINITENQYSLKVKPVYAELTQEVGTDDGNAAALVFGSDTLYCENKRHKTTTECVHLNIVGPRCGMRRLARTRKCWLVETIISRAFSHKSISTGMSRCTTRRLEASIYCILHTSRWKAYGGCGIGVETISSVILRYYNVLYSVQRQGRSCRVEAVSVVLGIWKGIVRNWSGDCRVMKQLTSENGQASIIILHQTSILELQQLQGDFTSSGSRCPK</sequence>
<accession>V6LWM5</accession>
<evidence type="ECO:0000313" key="1">
    <source>
        <dbReference type="EMBL" id="EST49042.1"/>
    </source>
</evidence>
<dbReference type="EMBL" id="KI545965">
    <property type="protein sequence ID" value="EST49042.1"/>
    <property type="molecule type" value="Genomic_DNA"/>
</dbReference>
<reference evidence="1" key="1">
    <citation type="journal article" date="2014" name="PLoS Genet.">
        <title>The Genome of Spironucleus salmonicida Highlights a Fish Pathogen Adapted to Fluctuating Environments.</title>
        <authorList>
            <person name="Xu F."/>
            <person name="Jerlstrom-Hultqvist J."/>
            <person name="Einarsson E."/>
            <person name="Astvaldsson A."/>
            <person name="Svard S.G."/>
            <person name="Andersson J.O."/>
        </authorList>
    </citation>
    <scope>NUCLEOTIDE SEQUENCE</scope>
</reference>
<gene>
    <name evidence="1" type="ORF">SS50377_10703</name>
</gene>
<organism evidence="1">
    <name type="scientific">Spironucleus salmonicida</name>
    <dbReference type="NCBI Taxonomy" id="348837"/>
    <lineage>
        <taxon>Eukaryota</taxon>
        <taxon>Metamonada</taxon>
        <taxon>Diplomonadida</taxon>
        <taxon>Hexamitidae</taxon>
        <taxon>Hexamitinae</taxon>
        <taxon>Spironucleus</taxon>
    </lineage>
</organism>
<dbReference type="AlphaFoldDB" id="V6LWM5"/>
<protein>
    <submittedName>
        <fullName evidence="1">Uncharacterized protein</fullName>
    </submittedName>
</protein>
<proteinExistence type="predicted"/>